<dbReference type="Proteomes" id="UP000077177">
    <property type="component" value="Chromosome"/>
</dbReference>
<dbReference type="OrthoDB" id="1625426at2"/>
<dbReference type="EMBL" id="CP011390">
    <property type="protein sequence ID" value="ANE52842.1"/>
    <property type="molecule type" value="Genomic_DNA"/>
</dbReference>
<reference evidence="2" key="1">
    <citation type="submission" date="2015-01" db="EMBL/GenBank/DDBJ databases">
        <title>Flavisolibacter sp./LCS9/ whole genome sequencing.</title>
        <authorList>
            <person name="Kim M.K."/>
            <person name="Srinivasan S."/>
            <person name="Lee J.-J."/>
        </authorList>
    </citation>
    <scope>NUCLEOTIDE SEQUENCE [LARGE SCALE GENOMIC DNA]</scope>
    <source>
        <strain evidence="2">LCS9</strain>
    </source>
</reference>
<organism evidence="1 2">
    <name type="scientific">Flavisolibacter tropicus</name>
    <dbReference type="NCBI Taxonomy" id="1492898"/>
    <lineage>
        <taxon>Bacteria</taxon>
        <taxon>Pseudomonadati</taxon>
        <taxon>Bacteroidota</taxon>
        <taxon>Chitinophagia</taxon>
        <taxon>Chitinophagales</taxon>
        <taxon>Chitinophagaceae</taxon>
        <taxon>Flavisolibacter</taxon>
    </lineage>
</organism>
<dbReference type="Pfam" id="PF13479">
    <property type="entry name" value="AAA_24"/>
    <property type="match status" value="1"/>
</dbReference>
<name>A0A172U0U2_9BACT</name>
<dbReference type="Gene3D" id="3.40.50.300">
    <property type="entry name" value="P-loop containing nucleotide triphosphate hydrolases"/>
    <property type="match status" value="1"/>
</dbReference>
<dbReference type="AlphaFoldDB" id="A0A172U0U2"/>
<keyword evidence="2" id="KW-1185">Reference proteome</keyword>
<accession>A0A172U0U2</accession>
<dbReference type="PATRIC" id="fig|1492898.3.peg.4895"/>
<dbReference type="RefSeq" id="WP_066408020.1">
    <property type="nucleotide sequence ID" value="NZ_CP011390.1"/>
</dbReference>
<dbReference type="KEGG" id="fla:SY85_22555"/>
<evidence type="ECO:0000313" key="1">
    <source>
        <dbReference type="EMBL" id="ANE52842.1"/>
    </source>
</evidence>
<reference evidence="1 2" key="2">
    <citation type="journal article" date="2016" name="Int. J. Syst. Evol. Microbiol.">
        <title>Flavisolibacter tropicus sp. nov., isolated from tropical soil.</title>
        <authorList>
            <person name="Lee J.J."/>
            <person name="Kang M.S."/>
            <person name="Kim G.S."/>
            <person name="Lee C.S."/>
            <person name="Lim S."/>
            <person name="Lee J."/>
            <person name="Roh S.H."/>
            <person name="Kang H."/>
            <person name="Ha J.M."/>
            <person name="Bae S."/>
            <person name="Jung H.Y."/>
            <person name="Kim M.K."/>
        </authorList>
    </citation>
    <scope>NUCLEOTIDE SEQUENCE [LARGE SCALE GENOMIC DNA]</scope>
    <source>
        <strain evidence="1 2">LCS9</strain>
    </source>
</reference>
<gene>
    <name evidence="1" type="ORF">SY85_22555</name>
</gene>
<dbReference type="SUPFAM" id="SSF52540">
    <property type="entry name" value="P-loop containing nucleoside triphosphate hydrolases"/>
    <property type="match status" value="1"/>
</dbReference>
<evidence type="ECO:0000313" key="2">
    <source>
        <dbReference type="Proteomes" id="UP000077177"/>
    </source>
</evidence>
<sequence length="287" mass="32046">MELRKATRKKAKIRLGLSAVSGAGKTYSAIQIAKGLCGDLGKVAVIDTENGSADLYAHLGNFNVLPLTAPFTPERYIEAIRTCEKAGMEVIIVDSISHEWDGKGGCLEIVESLGGKYQDWAKVTPRHQAFLEAILHSPSHIITTVRRKQDYEMTKDNNGRVKVEKSGLKEITREGFEYELTINLEMDTKHNAWTSKDRTGLFIDKPAFVPSEKTGEIIAKWCEQGEEVFNSVKPGSAWYDKVEQCSTQKELVELYNKNKVEIDTNPLLQQLITNRRSQINGKTLSAA</sequence>
<dbReference type="InterPro" id="IPR027417">
    <property type="entry name" value="P-loop_NTPase"/>
</dbReference>
<protein>
    <submittedName>
        <fullName evidence="1">ATPase AAA</fullName>
    </submittedName>
</protein>
<dbReference type="STRING" id="1492898.SY85_22555"/>
<proteinExistence type="predicted"/>